<accession>A0ABX8CTQ7</accession>
<name>A0ABX8CTQ7_9NOCA</name>
<evidence type="ECO:0000313" key="1">
    <source>
        <dbReference type="EMBL" id="QVI21900.1"/>
    </source>
</evidence>
<sequence length="99" mass="11319">MESIAEDGSSSRHSVPKVAMRQFDKLRAAMYEPGKGAWFTAKLLIDRTGAYKVNFDYDAEPDFNPQLTAGAYALDLEYYPRDPENIPMWLQEKLREVQG</sequence>
<proteinExistence type="predicted"/>
<reference evidence="1 2" key="1">
    <citation type="submission" date="2021-04" db="EMBL/GenBank/DDBJ databases">
        <title>Nocardia tengchongensis.</title>
        <authorList>
            <person name="Zhuang k."/>
            <person name="Ran Y."/>
            <person name="Li W."/>
        </authorList>
    </citation>
    <scope>NUCLEOTIDE SEQUENCE [LARGE SCALE GENOMIC DNA]</scope>
    <source>
        <strain evidence="1 2">CFH S0057</strain>
    </source>
</reference>
<gene>
    <name evidence="1" type="ORF">KHQ06_01685</name>
</gene>
<protein>
    <submittedName>
        <fullName evidence="1">Uncharacterized protein</fullName>
    </submittedName>
</protein>
<keyword evidence="2" id="KW-1185">Reference proteome</keyword>
<dbReference type="SUPFAM" id="SSF160424">
    <property type="entry name" value="BH3703-like"/>
    <property type="match status" value="1"/>
</dbReference>
<evidence type="ECO:0000313" key="2">
    <source>
        <dbReference type="Proteomes" id="UP000683310"/>
    </source>
</evidence>
<dbReference type="EMBL" id="CP074371">
    <property type="protein sequence ID" value="QVI21900.1"/>
    <property type="molecule type" value="Genomic_DNA"/>
</dbReference>
<dbReference type="Proteomes" id="UP000683310">
    <property type="component" value="Chromosome"/>
</dbReference>
<organism evidence="1 2">
    <name type="scientific">Nocardia tengchongensis</name>
    <dbReference type="NCBI Taxonomy" id="2055889"/>
    <lineage>
        <taxon>Bacteria</taxon>
        <taxon>Bacillati</taxon>
        <taxon>Actinomycetota</taxon>
        <taxon>Actinomycetes</taxon>
        <taxon>Mycobacteriales</taxon>
        <taxon>Nocardiaceae</taxon>
        <taxon>Nocardia</taxon>
    </lineage>
</organism>
<dbReference type="InterPro" id="IPR036170">
    <property type="entry name" value="YezG-like_sf"/>
</dbReference>